<protein>
    <recommendedName>
        <fullName evidence="3">Zinc-binding dehydrogenase</fullName>
    </recommendedName>
</protein>
<proteinExistence type="predicted"/>
<dbReference type="Gene3D" id="3.90.180.10">
    <property type="entry name" value="Medium-chain alcohol dehydrogenases, catalytic domain"/>
    <property type="match status" value="1"/>
</dbReference>
<dbReference type="PANTHER" id="PTHR45033">
    <property type="match status" value="1"/>
</dbReference>
<dbReference type="Gene3D" id="3.40.50.720">
    <property type="entry name" value="NAD(P)-binding Rossmann-like Domain"/>
    <property type="match status" value="1"/>
</dbReference>
<keyword evidence="2" id="KW-1185">Reference proteome</keyword>
<dbReference type="Proteomes" id="UP000606194">
    <property type="component" value="Unassembled WGS sequence"/>
</dbReference>
<comment type="caution">
    <text evidence="1">The sequence shown here is derived from an EMBL/GenBank/DDBJ whole genome shotgun (WGS) entry which is preliminary data.</text>
</comment>
<name>A0A918GBG6_9ACTN</name>
<evidence type="ECO:0008006" key="3">
    <source>
        <dbReference type="Google" id="ProtNLM"/>
    </source>
</evidence>
<dbReference type="InterPro" id="IPR052711">
    <property type="entry name" value="Zinc_ADH-like"/>
</dbReference>
<evidence type="ECO:0000313" key="2">
    <source>
        <dbReference type="Proteomes" id="UP000606194"/>
    </source>
</evidence>
<dbReference type="RefSeq" id="WP_229878655.1">
    <property type="nucleotide sequence ID" value="NZ_BMTL01000051.1"/>
</dbReference>
<gene>
    <name evidence="1" type="ORF">GCM10010269_77110</name>
</gene>
<organism evidence="1 2">
    <name type="scientific">Streptomyces humidus</name>
    <dbReference type="NCBI Taxonomy" id="52259"/>
    <lineage>
        <taxon>Bacteria</taxon>
        <taxon>Bacillati</taxon>
        <taxon>Actinomycetota</taxon>
        <taxon>Actinomycetes</taxon>
        <taxon>Kitasatosporales</taxon>
        <taxon>Streptomycetaceae</taxon>
        <taxon>Streptomyces</taxon>
    </lineage>
</organism>
<accession>A0A918GBG6</accession>
<reference evidence="1" key="2">
    <citation type="submission" date="2020-09" db="EMBL/GenBank/DDBJ databases">
        <authorList>
            <person name="Sun Q."/>
            <person name="Ohkuma M."/>
        </authorList>
    </citation>
    <scope>NUCLEOTIDE SEQUENCE</scope>
    <source>
        <strain evidence="1">JCM 4386</strain>
    </source>
</reference>
<dbReference type="PANTHER" id="PTHR45033:SF2">
    <property type="entry name" value="ZINC-TYPE ALCOHOL DEHYDROGENASE-LIKE PROTEIN C1773.06C"/>
    <property type="match status" value="1"/>
</dbReference>
<dbReference type="EMBL" id="BMTL01000051">
    <property type="protein sequence ID" value="GGS27090.1"/>
    <property type="molecule type" value="Genomic_DNA"/>
</dbReference>
<dbReference type="AlphaFoldDB" id="A0A918GBG6"/>
<evidence type="ECO:0000313" key="1">
    <source>
        <dbReference type="EMBL" id="GGS27090.1"/>
    </source>
</evidence>
<reference evidence="1" key="1">
    <citation type="journal article" date="2014" name="Int. J. Syst. Evol. Microbiol.">
        <title>Complete genome sequence of Corynebacterium casei LMG S-19264T (=DSM 44701T), isolated from a smear-ripened cheese.</title>
        <authorList>
            <consortium name="US DOE Joint Genome Institute (JGI-PGF)"/>
            <person name="Walter F."/>
            <person name="Albersmeier A."/>
            <person name="Kalinowski J."/>
            <person name="Ruckert C."/>
        </authorList>
    </citation>
    <scope>NUCLEOTIDE SEQUENCE</scope>
    <source>
        <strain evidence="1">JCM 4386</strain>
    </source>
</reference>
<sequence length="84" mass="8836">MVGSVTGAVVENLSLPPVFMRAVTMRGVPVGSRELFEDMARAVGRHRVTPVADRVFSGLASVGDALTTLANGSHFGKLVTELPE</sequence>